<evidence type="ECO:0000256" key="3">
    <source>
        <dbReference type="SAM" id="SignalP"/>
    </source>
</evidence>
<dbReference type="SUPFAM" id="SSF53448">
    <property type="entry name" value="Nucleotide-diphospho-sugar transferases"/>
    <property type="match status" value="2"/>
</dbReference>
<protein>
    <submittedName>
        <fullName evidence="4">Alpha-1,2-mannosyltransferase</fullName>
    </submittedName>
</protein>
<evidence type="ECO:0000256" key="2">
    <source>
        <dbReference type="ARBA" id="ARBA00022679"/>
    </source>
</evidence>
<dbReference type="InterPro" id="IPR002685">
    <property type="entry name" value="Glyco_trans_15"/>
</dbReference>
<dbReference type="PANTHER" id="PTHR31121:SF6">
    <property type="entry name" value="ALPHA-1,2 MANNOSYLTRANSFERASE KTR1"/>
    <property type="match status" value="1"/>
</dbReference>
<keyword evidence="3" id="KW-0732">Signal</keyword>
<organism evidence="4 5">
    <name type="scientific">Mycena chlorophos</name>
    <name type="common">Agaric fungus</name>
    <name type="synonym">Agaricus chlorophos</name>
    <dbReference type="NCBI Taxonomy" id="658473"/>
    <lineage>
        <taxon>Eukaryota</taxon>
        <taxon>Fungi</taxon>
        <taxon>Dikarya</taxon>
        <taxon>Basidiomycota</taxon>
        <taxon>Agaricomycotina</taxon>
        <taxon>Agaricomycetes</taxon>
        <taxon>Agaricomycetidae</taxon>
        <taxon>Agaricales</taxon>
        <taxon>Marasmiineae</taxon>
        <taxon>Mycenaceae</taxon>
        <taxon>Mycena</taxon>
    </lineage>
</organism>
<reference evidence="4" key="1">
    <citation type="submission" date="2014-09" db="EMBL/GenBank/DDBJ databases">
        <title>Genome sequence of the luminous mushroom Mycena chlorophos for searching fungal bioluminescence genes.</title>
        <authorList>
            <person name="Tanaka Y."/>
            <person name="Kasuga D."/>
            <person name="Oba Y."/>
            <person name="Hase S."/>
            <person name="Sato K."/>
            <person name="Oba Y."/>
            <person name="Sakakibara Y."/>
        </authorList>
    </citation>
    <scope>NUCLEOTIDE SEQUENCE</scope>
</reference>
<comment type="similarity">
    <text evidence="1">Belongs to the glycosyltransferase 15 family.</text>
</comment>
<proteinExistence type="inferred from homology"/>
<evidence type="ECO:0000313" key="5">
    <source>
        <dbReference type="Proteomes" id="UP000815677"/>
    </source>
</evidence>
<evidence type="ECO:0000313" key="4">
    <source>
        <dbReference type="EMBL" id="GAT52211.1"/>
    </source>
</evidence>
<dbReference type="Gene3D" id="3.90.550.10">
    <property type="entry name" value="Spore Coat Polysaccharide Biosynthesis Protein SpsA, Chain A"/>
    <property type="match status" value="2"/>
</dbReference>
<keyword evidence="5" id="KW-1185">Reference proteome</keyword>
<accession>A0ABQ0LQK5</accession>
<evidence type="ECO:0000256" key="1">
    <source>
        <dbReference type="ARBA" id="ARBA00007677"/>
    </source>
</evidence>
<dbReference type="Proteomes" id="UP000815677">
    <property type="component" value="Unassembled WGS sequence"/>
</dbReference>
<dbReference type="EMBL" id="DF847660">
    <property type="protein sequence ID" value="GAT52211.1"/>
    <property type="molecule type" value="Genomic_DNA"/>
</dbReference>
<feature type="signal peptide" evidence="3">
    <location>
        <begin position="1"/>
        <end position="26"/>
    </location>
</feature>
<dbReference type="PIRSF" id="PIRSF018153">
    <property type="entry name" value="Glyco_trans_15"/>
    <property type="match status" value="1"/>
</dbReference>
<gene>
    <name evidence="4" type="ORF">MCHLO_09285</name>
</gene>
<sequence>MPRRRNAVLALLFLGAVCVYLYLSDAIHAPIHITSPPLDIPSPKESPIESEIAELESPPPKTWTEPPYYTPVPEKYYGTANSTRRASAAIVILCRNDQIPGVRMSMALLEQRFNHKYHYPYVFLNEVPFSEEFKRNVSVATRSSFEFGLIEPEHWFQPDWIDEEKAAKARKQMKSNKVLYGVFRACLPEIPFNVESNLRSDTGICADSNLDSSSVIRCYRSIVGIGVSSEAFPSMLASEVFLTMIRPHVQFFCDIDFDPFLFMEGEDKRYAFTISIHEYKKTVRTLWPTVRDFISSNPDLIVEDNALEMLMERNKNSVTWNLCHFWSNFEIGDLELWRSDAYMKFFEFLDSKGGFYYERWGDAPIHTLGAALFLRKDQIHFFNEIGYWHIPLTHCPTGPAHARGNCQCEEKDNVDRQGGSCLNKYDELFLGSRTDSDWP</sequence>
<dbReference type="Pfam" id="PF01793">
    <property type="entry name" value="Glyco_transf_15"/>
    <property type="match status" value="2"/>
</dbReference>
<keyword evidence="2" id="KW-0808">Transferase</keyword>
<dbReference type="PANTHER" id="PTHR31121">
    <property type="entry name" value="ALPHA-1,2 MANNOSYLTRANSFERASE KTR1"/>
    <property type="match status" value="1"/>
</dbReference>
<name>A0ABQ0LQK5_MYCCL</name>
<dbReference type="InterPro" id="IPR029044">
    <property type="entry name" value="Nucleotide-diphossugar_trans"/>
</dbReference>
<feature type="chain" id="PRO_5045986110" evidence="3">
    <location>
        <begin position="27"/>
        <end position="439"/>
    </location>
</feature>